<dbReference type="SUPFAM" id="SSF52058">
    <property type="entry name" value="L domain-like"/>
    <property type="match status" value="1"/>
</dbReference>
<evidence type="ECO:0000313" key="3">
    <source>
        <dbReference type="EMBL" id="ODP29428.1"/>
    </source>
</evidence>
<organism evidence="3 4">
    <name type="scientific">Paenibacillus nuruki</name>
    <dbReference type="NCBI Taxonomy" id="1886670"/>
    <lineage>
        <taxon>Bacteria</taxon>
        <taxon>Bacillati</taxon>
        <taxon>Bacillota</taxon>
        <taxon>Bacilli</taxon>
        <taxon>Bacillales</taxon>
        <taxon>Paenibacillaceae</taxon>
        <taxon>Paenibacillus</taxon>
    </lineage>
</organism>
<dbReference type="PANTHER" id="PTHR46652:SF3">
    <property type="entry name" value="LEUCINE-RICH REPEAT-CONTAINING PROTEIN 9"/>
    <property type="match status" value="1"/>
</dbReference>
<comment type="caution">
    <text evidence="3">The sequence shown here is derived from an EMBL/GenBank/DDBJ whole genome shotgun (WGS) entry which is preliminary data.</text>
</comment>
<gene>
    <name evidence="3" type="ORF">PTI45_01437</name>
</gene>
<reference evidence="3 4" key="1">
    <citation type="submission" date="2016-08" db="EMBL/GenBank/DDBJ databases">
        <title>Genome sequencing of Paenibacillus sp. TI45-13ar, isolated from Korean traditional nuruk.</title>
        <authorList>
            <person name="Kim S.-J."/>
        </authorList>
    </citation>
    <scope>NUCLEOTIDE SEQUENCE [LARGE SCALE GENOMIC DNA]</scope>
    <source>
        <strain evidence="3 4">TI45-13ar</strain>
    </source>
</reference>
<protein>
    <recommendedName>
        <fullName evidence="5">Internalin-A</fullName>
    </recommendedName>
</protein>
<evidence type="ECO:0000313" key="4">
    <source>
        <dbReference type="Proteomes" id="UP000094578"/>
    </source>
</evidence>
<proteinExistence type="predicted"/>
<evidence type="ECO:0000256" key="2">
    <source>
        <dbReference type="ARBA" id="ARBA00022737"/>
    </source>
</evidence>
<dbReference type="PANTHER" id="PTHR46652">
    <property type="entry name" value="LEUCINE-RICH REPEAT AND IQ DOMAIN-CONTAINING PROTEIN 1-RELATED"/>
    <property type="match status" value="1"/>
</dbReference>
<dbReference type="InterPro" id="IPR050836">
    <property type="entry name" value="SDS22/Internalin_LRR"/>
</dbReference>
<accession>A0A1E3L6N6</accession>
<dbReference type="STRING" id="1886670.PTI45_01437"/>
<dbReference type="RefSeq" id="WP_069326850.1">
    <property type="nucleotide sequence ID" value="NZ_MDER01000031.1"/>
</dbReference>
<dbReference type="EMBL" id="MDER01000031">
    <property type="protein sequence ID" value="ODP29428.1"/>
    <property type="molecule type" value="Genomic_DNA"/>
</dbReference>
<sequence>MDYEQSKYHIVEQANLYIANHRHYTWFQHSGSVYELDTLKLLDLKGITTFAPLQEFPHLKSLEFGTTNSTLTIPDLVGLDQASHLERLAFVSKTKIKRNIEVIARLSNLQSLGLYNVQQALPEDLLSALTSLQSVSLSKHNYNSSASLPACLEEISITVDGLATLPSIPPATGVKKVSLHGNRCEIDTLHSFAIFPNVEEIKINAPKKLTDLSYVSQLHRLKVLDINFAPVSDLTALDQHPAIEELRLRGSWVEQLEPITLCPALKILYLEKSKLHSIANIRTQCPQLQQLWIWGTKVKDLSPLTDMSTLQNLDVTMLKPKSWDFLATLTGLEVLDLCKTSFADPHLLVELPNLKKVRLANSEVDVASDEYQRLENIILARGGVLR</sequence>
<dbReference type="InterPro" id="IPR032675">
    <property type="entry name" value="LRR_dom_sf"/>
</dbReference>
<name>A0A1E3L6N6_9BACL</name>
<keyword evidence="2" id="KW-0677">Repeat</keyword>
<dbReference type="Proteomes" id="UP000094578">
    <property type="component" value="Unassembled WGS sequence"/>
</dbReference>
<dbReference type="AlphaFoldDB" id="A0A1E3L6N6"/>
<keyword evidence="4" id="KW-1185">Reference proteome</keyword>
<evidence type="ECO:0008006" key="5">
    <source>
        <dbReference type="Google" id="ProtNLM"/>
    </source>
</evidence>
<dbReference type="Gene3D" id="3.80.10.10">
    <property type="entry name" value="Ribonuclease Inhibitor"/>
    <property type="match status" value="2"/>
</dbReference>
<keyword evidence="1" id="KW-0433">Leucine-rich repeat</keyword>
<evidence type="ECO:0000256" key="1">
    <source>
        <dbReference type="ARBA" id="ARBA00022614"/>
    </source>
</evidence>